<organism evidence="1 2">
    <name type="scientific">Heminiphilus faecis</name>
    <dbReference type="NCBI Taxonomy" id="2601703"/>
    <lineage>
        <taxon>Bacteria</taxon>
        <taxon>Pseudomonadati</taxon>
        <taxon>Bacteroidota</taxon>
        <taxon>Bacteroidia</taxon>
        <taxon>Bacteroidales</taxon>
        <taxon>Muribaculaceae</taxon>
        <taxon>Heminiphilus</taxon>
    </lineage>
</organism>
<evidence type="ECO:0000313" key="1">
    <source>
        <dbReference type="EMBL" id="MEY8244311.1"/>
    </source>
</evidence>
<comment type="caution">
    <text evidence="1">The sequence shown here is derived from an EMBL/GenBank/DDBJ whole genome shotgun (WGS) entry which is preliminary data.</text>
</comment>
<keyword evidence="2" id="KW-1185">Reference proteome</keyword>
<protein>
    <submittedName>
        <fullName evidence="1">Uncharacterized protein</fullName>
    </submittedName>
</protein>
<proteinExistence type="predicted"/>
<sequence length="140" mass="16073">MKQVTTIIISLIIGFYTSATSQTKTFNLSDFSNKEWYAEFSTDTYPIPPKQGWRFSENGEVTSFIYSENGRHEGIVNFYLSNAPVTNFDYNKVGKTPQGKYIVTINKANYINNLEIISISPTRMCIRNLYYNSILNFTSD</sequence>
<dbReference type="EMBL" id="JBCLPP010000003">
    <property type="protein sequence ID" value="MEY8244311.1"/>
    <property type="molecule type" value="Genomic_DNA"/>
</dbReference>
<accession>A0ABV4CUE2</accession>
<dbReference type="RefSeq" id="WP_147438687.1">
    <property type="nucleotide sequence ID" value="NZ_JBCLPP010000003.1"/>
</dbReference>
<dbReference type="Proteomes" id="UP001565200">
    <property type="component" value="Unassembled WGS sequence"/>
</dbReference>
<reference evidence="1 2" key="1">
    <citation type="submission" date="2024-03" db="EMBL/GenBank/DDBJ databases">
        <title>Mouse gut bacterial collection (mGBC) of GemPharmatech.</title>
        <authorList>
            <person name="He Y."/>
            <person name="Dong L."/>
            <person name="Wu D."/>
            <person name="Gao X."/>
            <person name="Lin Z."/>
        </authorList>
    </citation>
    <scope>NUCLEOTIDE SEQUENCE [LARGE SCALE GENOMIC DNA]</scope>
    <source>
        <strain evidence="1 2">54-13</strain>
    </source>
</reference>
<gene>
    <name evidence="1" type="ORF">AAK873_01610</name>
</gene>
<name>A0ABV4CUE2_9BACT</name>
<evidence type="ECO:0000313" key="2">
    <source>
        <dbReference type="Proteomes" id="UP001565200"/>
    </source>
</evidence>